<feature type="non-terminal residue" evidence="6">
    <location>
        <position position="90"/>
    </location>
</feature>
<evidence type="ECO:0000259" key="5">
    <source>
        <dbReference type="PROSITE" id="PS50923"/>
    </source>
</evidence>
<name>A0A7K8NYF1_CASCA</name>
<dbReference type="PANTHER" id="PTHR45785">
    <property type="entry name" value="COMPLEMENT FACTOR H-RELATED"/>
    <property type="match status" value="1"/>
</dbReference>
<dbReference type="InterPro" id="IPR000436">
    <property type="entry name" value="Sushi_SCR_CCP_dom"/>
</dbReference>
<dbReference type="EMBL" id="VWPT01001709">
    <property type="protein sequence ID" value="NXE58267.1"/>
    <property type="molecule type" value="Genomic_DNA"/>
</dbReference>
<dbReference type="Proteomes" id="UP000524187">
    <property type="component" value="Unassembled WGS sequence"/>
</dbReference>
<keyword evidence="7" id="KW-1185">Reference proteome</keyword>
<evidence type="ECO:0000256" key="3">
    <source>
        <dbReference type="ARBA" id="ARBA00023157"/>
    </source>
</evidence>
<dbReference type="SMART" id="SM00032">
    <property type="entry name" value="CCP"/>
    <property type="match status" value="1"/>
</dbReference>
<evidence type="ECO:0000256" key="1">
    <source>
        <dbReference type="ARBA" id="ARBA00022659"/>
    </source>
</evidence>
<feature type="non-terminal residue" evidence="6">
    <location>
        <position position="1"/>
    </location>
</feature>
<dbReference type="PANTHER" id="PTHR45785:SF3">
    <property type="entry name" value="COAGULATION FACTOR XIII B CHAIN"/>
    <property type="match status" value="1"/>
</dbReference>
<dbReference type="GO" id="GO:0007596">
    <property type="term" value="P:blood coagulation"/>
    <property type="evidence" value="ECO:0007669"/>
    <property type="project" value="TreeGrafter"/>
</dbReference>
<dbReference type="InterPro" id="IPR035976">
    <property type="entry name" value="Sushi/SCR/CCP_sf"/>
</dbReference>
<sequence length="90" mass="9995">LGTTDKWASEPPPSREADAAIRANKTHHSEDMEMQQNCTSPPAIRNGILLGPLLTSYKNGSSVEYSCQRYHFLEGPSTVYCVQGNWTQQP</sequence>
<reference evidence="6 7" key="1">
    <citation type="submission" date="2019-09" db="EMBL/GenBank/DDBJ databases">
        <title>Bird 10,000 Genomes (B10K) Project - Family phase.</title>
        <authorList>
            <person name="Zhang G."/>
        </authorList>
    </citation>
    <scope>NUCLEOTIDE SEQUENCE [LARGE SCALE GENOMIC DNA]</scope>
    <source>
        <strain evidence="6">B10K-LSUMZ-50683</strain>
        <tissue evidence="6">Muscle</tissue>
    </source>
</reference>
<proteinExistence type="predicted"/>
<keyword evidence="2" id="KW-0732">Signal</keyword>
<comment type="caution">
    <text evidence="4">Lacks conserved residue(s) required for the propagation of feature annotation.</text>
</comment>
<dbReference type="Pfam" id="PF00084">
    <property type="entry name" value="Sushi"/>
    <property type="match status" value="1"/>
</dbReference>
<evidence type="ECO:0000313" key="6">
    <source>
        <dbReference type="EMBL" id="NXE58267.1"/>
    </source>
</evidence>
<evidence type="ECO:0000313" key="7">
    <source>
        <dbReference type="Proteomes" id="UP000524187"/>
    </source>
</evidence>
<dbReference type="AlphaFoldDB" id="A0A7K8NYF1"/>
<keyword evidence="1 4" id="KW-0768">Sushi</keyword>
<evidence type="ECO:0000256" key="4">
    <source>
        <dbReference type="PROSITE-ProRule" id="PRU00302"/>
    </source>
</evidence>
<dbReference type="CDD" id="cd00033">
    <property type="entry name" value="CCP"/>
    <property type="match status" value="1"/>
</dbReference>
<organism evidence="6 7">
    <name type="scientific">Casuarius casuarius</name>
    <name type="common">Southern cassowary</name>
    <name type="synonym">Struthio casuarius</name>
    <dbReference type="NCBI Taxonomy" id="8787"/>
    <lineage>
        <taxon>Eukaryota</taxon>
        <taxon>Metazoa</taxon>
        <taxon>Chordata</taxon>
        <taxon>Craniata</taxon>
        <taxon>Vertebrata</taxon>
        <taxon>Euteleostomi</taxon>
        <taxon>Archelosauria</taxon>
        <taxon>Archosauria</taxon>
        <taxon>Dinosauria</taxon>
        <taxon>Saurischia</taxon>
        <taxon>Theropoda</taxon>
        <taxon>Coelurosauria</taxon>
        <taxon>Aves</taxon>
        <taxon>Palaeognathae</taxon>
        <taxon>Casuariiformes</taxon>
        <taxon>Casuariidae</taxon>
        <taxon>Casuarius</taxon>
    </lineage>
</organism>
<evidence type="ECO:0000256" key="2">
    <source>
        <dbReference type="ARBA" id="ARBA00022729"/>
    </source>
</evidence>
<gene>
    <name evidence="6" type="primary">F13b</name>
    <name evidence="6" type="ORF">CASCAS_R15209</name>
</gene>
<accession>A0A7K8NYF1</accession>
<protein>
    <submittedName>
        <fullName evidence="6">F13B factor</fullName>
    </submittedName>
</protein>
<dbReference type="SUPFAM" id="SSF57535">
    <property type="entry name" value="Complement control module/SCR domain"/>
    <property type="match status" value="1"/>
</dbReference>
<comment type="caution">
    <text evidence="6">The sequence shown here is derived from an EMBL/GenBank/DDBJ whole genome shotgun (WGS) entry which is preliminary data.</text>
</comment>
<feature type="domain" description="Sushi" evidence="5">
    <location>
        <begin position="36"/>
        <end position="90"/>
    </location>
</feature>
<feature type="disulfide bond" evidence="4">
    <location>
        <begin position="38"/>
        <end position="81"/>
    </location>
</feature>
<keyword evidence="3 4" id="KW-1015">Disulfide bond</keyword>
<dbReference type="PROSITE" id="PS50923">
    <property type="entry name" value="SUSHI"/>
    <property type="match status" value="1"/>
</dbReference>
<dbReference type="InterPro" id="IPR051503">
    <property type="entry name" value="ComplSys_Reg/VirEntry_Med"/>
</dbReference>
<dbReference type="Gene3D" id="2.10.70.10">
    <property type="entry name" value="Complement Module, domain 1"/>
    <property type="match status" value="1"/>
</dbReference>